<feature type="non-terminal residue" evidence="1">
    <location>
        <position position="72"/>
    </location>
</feature>
<evidence type="ECO:0000313" key="1">
    <source>
        <dbReference type="EMBL" id="CAG8499463.1"/>
    </source>
</evidence>
<dbReference type="Proteomes" id="UP000789920">
    <property type="component" value="Unassembled WGS sequence"/>
</dbReference>
<keyword evidence="2" id="KW-1185">Reference proteome</keyword>
<protein>
    <submittedName>
        <fullName evidence="1">21754_t:CDS:1</fullName>
    </submittedName>
</protein>
<proteinExistence type="predicted"/>
<accession>A0ACA9KXJ9</accession>
<reference evidence="1" key="1">
    <citation type="submission" date="2021-06" db="EMBL/GenBank/DDBJ databases">
        <authorList>
            <person name="Kallberg Y."/>
            <person name="Tangrot J."/>
            <person name="Rosling A."/>
        </authorList>
    </citation>
    <scope>NUCLEOTIDE SEQUENCE</scope>
    <source>
        <strain evidence="1">MA461A</strain>
    </source>
</reference>
<dbReference type="EMBL" id="CAJVQC010001730">
    <property type="protein sequence ID" value="CAG8499463.1"/>
    <property type="molecule type" value="Genomic_DNA"/>
</dbReference>
<organism evidence="1 2">
    <name type="scientific">Racocetra persica</name>
    <dbReference type="NCBI Taxonomy" id="160502"/>
    <lineage>
        <taxon>Eukaryota</taxon>
        <taxon>Fungi</taxon>
        <taxon>Fungi incertae sedis</taxon>
        <taxon>Mucoromycota</taxon>
        <taxon>Glomeromycotina</taxon>
        <taxon>Glomeromycetes</taxon>
        <taxon>Diversisporales</taxon>
        <taxon>Gigasporaceae</taxon>
        <taxon>Racocetra</taxon>
    </lineage>
</organism>
<evidence type="ECO:0000313" key="2">
    <source>
        <dbReference type="Proteomes" id="UP000789920"/>
    </source>
</evidence>
<name>A0ACA9KXJ9_9GLOM</name>
<sequence length="72" mass="8331">MSRHPIARRLTEQNIEKIKEMTIAGSHPREIVSILRQNDKSILITTGCTPIQALINDLKEGDFVYKYKYDNN</sequence>
<gene>
    <name evidence="1" type="ORF">RPERSI_LOCUS1751</name>
</gene>
<comment type="caution">
    <text evidence="1">The sequence shown here is derived from an EMBL/GenBank/DDBJ whole genome shotgun (WGS) entry which is preliminary data.</text>
</comment>